<feature type="compositionally biased region" description="Low complexity" evidence="1">
    <location>
        <begin position="299"/>
        <end position="308"/>
    </location>
</feature>
<keyword evidence="3" id="KW-0732">Signal</keyword>
<comment type="caution">
    <text evidence="4">The sequence shown here is derived from an EMBL/GenBank/DDBJ whole genome shotgun (WGS) entry which is preliminary data.</text>
</comment>
<keyword evidence="2" id="KW-0812">Transmembrane</keyword>
<feature type="non-terminal residue" evidence="4">
    <location>
        <position position="1"/>
    </location>
</feature>
<keyword evidence="5" id="KW-1185">Reference proteome</keyword>
<name>A0AAN4ZBS2_9BILA</name>
<dbReference type="Pfam" id="PF09777">
    <property type="entry name" value="OSTMP1"/>
    <property type="match status" value="1"/>
</dbReference>
<dbReference type="EMBL" id="BTRK01000002">
    <property type="protein sequence ID" value="GMR36161.1"/>
    <property type="molecule type" value="Genomic_DNA"/>
</dbReference>
<gene>
    <name evidence="4" type="ORF">PMAYCL1PPCAC_06356</name>
</gene>
<proteinExistence type="predicted"/>
<dbReference type="PANTHER" id="PTHR15644:SF2">
    <property type="entry name" value="OSTEOPETROSIS-ASSOCIATED TRANSMEMBRANE PROTEIN 1"/>
    <property type="match status" value="1"/>
</dbReference>
<accession>A0AAN4ZBS2</accession>
<evidence type="ECO:0000256" key="1">
    <source>
        <dbReference type="SAM" id="MobiDB-lite"/>
    </source>
</evidence>
<feature type="region of interest" description="Disordered" evidence="1">
    <location>
        <begin position="292"/>
        <end position="323"/>
    </location>
</feature>
<dbReference type="GO" id="GO:0005829">
    <property type="term" value="C:cytosol"/>
    <property type="evidence" value="ECO:0007669"/>
    <property type="project" value="TreeGrafter"/>
</dbReference>
<protein>
    <recommendedName>
        <fullName evidence="6">Osteopetrosis-associated transmembrane protein 1</fullName>
    </recommendedName>
</protein>
<feature type="signal peptide" evidence="3">
    <location>
        <begin position="1"/>
        <end position="16"/>
    </location>
</feature>
<organism evidence="4 5">
    <name type="scientific">Pristionchus mayeri</name>
    <dbReference type="NCBI Taxonomy" id="1317129"/>
    <lineage>
        <taxon>Eukaryota</taxon>
        <taxon>Metazoa</taxon>
        <taxon>Ecdysozoa</taxon>
        <taxon>Nematoda</taxon>
        <taxon>Chromadorea</taxon>
        <taxon>Rhabditida</taxon>
        <taxon>Rhabditina</taxon>
        <taxon>Diplogasteromorpha</taxon>
        <taxon>Diplogasteroidea</taxon>
        <taxon>Neodiplogasteridae</taxon>
        <taxon>Pristionchus</taxon>
    </lineage>
</organism>
<evidence type="ECO:0008006" key="6">
    <source>
        <dbReference type="Google" id="ProtNLM"/>
    </source>
</evidence>
<evidence type="ECO:0000313" key="5">
    <source>
        <dbReference type="Proteomes" id="UP001328107"/>
    </source>
</evidence>
<dbReference type="AlphaFoldDB" id="A0AAN4ZBS2"/>
<feature type="chain" id="PRO_5042966793" description="Osteopetrosis-associated transmembrane protein 1" evidence="3">
    <location>
        <begin position="17"/>
        <end position="323"/>
    </location>
</feature>
<keyword evidence="2" id="KW-1133">Transmembrane helix</keyword>
<evidence type="ECO:0000256" key="3">
    <source>
        <dbReference type="SAM" id="SignalP"/>
    </source>
</evidence>
<dbReference type="InterPro" id="IPR019172">
    <property type="entry name" value="Osteopetrosis-assoc_TM_1"/>
</dbReference>
<evidence type="ECO:0000313" key="4">
    <source>
        <dbReference type="EMBL" id="GMR36161.1"/>
    </source>
</evidence>
<sequence>FLLTLFLLLIVQFSSQKLPNIDYDISSIAGSNPWDIDGPCQVYVERLSWKLASIVKCAANYTIPPKVCTNCIEQYIDYRQLEYETKHLDNVWSLDNSTCSDVIYRNYLLSYVNELSQSVNSRIWDISRCDDCIIIDWQFETNSSTYHYNDNVITFREKLLLWRGCISNYSDVGSLLGQNNTDICNNCNDLFTDLYKFYWYIYVTPNVQFCVDVETTMNDTVRLWNSIWNCSTIPDREKEFVPVTITAGLLVLFTVFFYLSSYIQGGGEARRFVQYSRLTDPRPARQHLLATSASDANLSSRGSRSSSSTNPLSARARAHAQRD</sequence>
<keyword evidence="2" id="KW-0472">Membrane</keyword>
<reference evidence="5" key="1">
    <citation type="submission" date="2022-10" db="EMBL/GenBank/DDBJ databases">
        <title>Genome assembly of Pristionchus species.</title>
        <authorList>
            <person name="Yoshida K."/>
            <person name="Sommer R.J."/>
        </authorList>
    </citation>
    <scope>NUCLEOTIDE SEQUENCE [LARGE SCALE GENOMIC DNA]</scope>
    <source>
        <strain evidence="5">RS5460</strain>
    </source>
</reference>
<evidence type="ECO:0000256" key="2">
    <source>
        <dbReference type="SAM" id="Phobius"/>
    </source>
</evidence>
<dbReference type="PANTHER" id="PTHR15644">
    <property type="entry name" value="OSTEOPETROSIS ASSOCIATED TRANSMEMBRANE PROTEIN 1"/>
    <property type="match status" value="1"/>
</dbReference>
<dbReference type="Proteomes" id="UP001328107">
    <property type="component" value="Unassembled WGS sequence"/>
</dbReference>
<feature type="transmembrane region" description="Helical" evidence="2">
    <location>
        <begin position="240"/>
        <end position="261"/>
    </location>
</feature>